<dbReference type="Pfam" id="PF01882">
    <property type="entry name" value="DUF58"/>
    <property type="match status" value="1"/>
</dbReference>
<accession>A0A512DRH7</accession>
<dbReference type="PANTHER" id="PTHR33608">
    <property type="entry name" value="BLL2464 PROTEIN"/>
    <property type="match status" value="1"/>
</dbReference>
<comment type="caution">
    <text evidence="2">The sequence shown here is derived from an EMBL/GenBank/DDBJ whole genome shotgun (WGS) entry which is preliminary data.</text>
</comment>
<dbReference type="OrthoDB" id="9794556at2"/>
<evidence type="ECO:0000259" key="1">
    <source>
        <dbReference type="Pfam" id="PF01882"/>
    </source>
</evidence>
<dbReference type="EMBL" id="BJYZ01000013">
    <property type="protein sequence ID" value="GEO39026.1"/>
    <property type="molecule type" value="Genomic_DNA"/>
</dbReference>
<keyword evidence="3" id="KW-1185">Reference proteome</keyword>
<proteinExistence type="predicted"/>
<organism evidence="2 3">
    <name type="scientific">Skermanella aerolata</name>
    <dbReference type="NCBI Taxonomy" id="393310"/>
    <lineage>
        <taxon>Bacteria</taxon>
        <taxon>Pseudomonadati</taxon>
        <taxon>Pseudomonadota</taxon>
        <taxon>Alphaproteobacteria</taxon>
        <taxon>Rhodospirillales</taxon>
        <taxon>Azospirillaceae</taxon>
        <taxon>Skermanella</taxon>
    </lineage>
</organism>
<protein>
    <recommendedName>
        <fullName evidence="1">DUF58 domain-containing protein</fullName>
    </recommendedName>
</protein>
<evidence type="ECO:0000313" key="2">
    <source>
        <dbReference type="EMBL" id="GEO39026.1"/>
    </source>
</evidence>
<dbReference type="InterPro" id="IPR002881">
    <property type="entry name" value="DUF58"/>
</dbReference>
<gene>
    <name evidence="2" type="ORF">SAE02_31740</name>
</gene>
<reference evidence="2 3" key="1">
    <citation type="submission" date="2019-07" db="EMBL/GenBank/DDBJ databases">
        <title>Whole genome shotgun sequence of Skermanella aerolata NBRC 106429.</title>
        <authorList>
            <person name="Hosoyama A."/>
            <person name="Uohara A."/>
            <person name="Ohji S."/>
            <person name="Ichikawa N."/>
        </authorList>
    </citation>
    <scope>NUCLEOTIDE SEQUENCE [LARGE SCALE GENOMIC DNA]</scope>
    <source>
        <strain evidence="2 3">NBRC 106429</strain>
    </source>
</reference>
<dbReference type="RefSeq" id="WP_044433608.1">
    <property type="nucleotide sequence ID" value="NZ_BJYZ01000013.1"/>
</dbReference>
<dbReference type="PANTHER" id="PTHR33608:SF6">
    <property type="entry name" value="BLL2464 PROTEIN"/>
    <property type="match status" value="1"/>
</dbReference>
<dbReference type="AlphaFoldDB" id="A0A512DRH7"/>
<dbReference type="Proteomes" id="UP000321523">
    <property type="component" value="Unassembled WGS sequence"/>
</dbReference>
<feature type="domain" description="DUF58" evidence="1">
    <location>
        <begin position="61"/>
        <end position="263"/>
    </location>
</feature>
<name>A0A512DRH7_9PROT</name>
<sequence>MARDPIGKPDLAATALRAQHRSEALAARLPPLLVAAERVAATVAQGVHGRRRVGTGETFWQYRRYEIGDSATMIDWRQSGKTQPVFVRENEWEAAQSVWLWHDSSSSMDYRSVQGLPTKKERAELLIMALAVLLVRGGERVALLGSGLPPSGNKVTLNRLAMRILEDTLPKDGLPRVEPLPRHAQVVLIGDLLSPLPDIHKTVAALSGRGLRGHLVQILDPAEETLPFDGRVEFEGMEGEDELLIPRVEAVRQAYMERLEAHRDGLAALARAAGWSFVTHRTDRPPQTALLALYGAIAQEPTS</sequence>
<evidence type="ECO:0000313" key="3">
    <source>
        <dbReference type="Proteomes" id="UP000321523"/>
    </source>
</evidence>